<evidence type="ECO:0000313" key="2">
    <source>
        <dbReference type="Proteomes" id="UP001283361"/>
    </source>
</evidence>
<dbReference type="Proteomes" id="UP001283361">
    <property type="component" value="Unassembled WGS sequence"/>
</dbReference>
<dbReference type="AlphaFoldDB" id="A0AAE1DUI0"/>
<comment type="caution">
    <text evidence="1">The sequence shown here is derived from an EMBL/GenBank/DDBJ whole genome shotgun (WGS) entry which is preliminary data.</text>
</comment>
<keyword evidence="2" id="KW-1185">Reference proteome</keyword>
<evidence type="ECO:0000313" key="1">
    <source>
        <dbReference type="EMBL" id="KAK3782038.1"/>
    </source>
</evidence>
<organism evidence="1 2">
    <name type="scientific">Elysia crispata</name>
    <name type="common">lettuce slug</name>
    <dbReference type="NCBI Taxonomy" id="231223"/>
    <lineage>
        <taxon>Eukaryota</taxon>
        <taxon>Metazoa</taxon>
        <taxon>Spiralia</taxon>
        <taxon>Lophotrochozoa</taxon>
        <taxon>Mollusca</taxon>
        <taxon>Gastropoda</taxon>
        <taxon>Heterobranchia</taxon>
        <taxon>Euthyneura</taxon>
        <taxon>Panpulmonata</taxon>
        <taxon>Sacoglossa</taxon>
        <taxon>Placobranchoidea</taxon>
        <taxon>Plakobranchidae</taxon>
        <taxon>Elysia</taxon>
    </lineage>
</organism>
<sequence>MSSVSSLGCGDLHQHRQHQCVLEDGSLKDHEHQLLRVVHLRLARIIEHCDGHGHQEPACVLDETAIWSSGQRAGNGTMFYPVPLFELQRLDHGYSNH</sequence>
<dbReference type="EMBL" id="JAWDGP010002547">
    <property type="protein sequence ID" value="KAK3782038.1"/>
    <property type="molecule type" value="Genomic_DNA"/>
</dbReference>
<gene>
    <name evidence="1" type="ORF">RRG08_027212</name>
</gene>
<accession>A0AAE1DUI0</accession>
<proteinExistence type="predicted"/>
<reference evidence="1" key="1">
    <citation type="journal article" date="2023" name="G3 (Bethesda)">
        <title>A reference genome for the long-term kleptoplast-retaining sea slug Elysia crispata morphotype clarki.</title>
        <authorList>
            <person name="Eastman K.E."/>
            <person name="Pendleton A.L."/>
            <person name="Shaikh M.A."/>
            <person name="Suttiyut T."/>
            <person name="Ogas R."/>
            <person name="Tomko P."/>
            <person name="Gavelis G."/>
            <person name="Widhalm J.R."/>
            <person name="Wisecaver J.H."/>
        </authorList>
    </citation>
    <scope>NUCLEOTIDE SEQUENCE</scope>
    <source>
        <strain evidence="1">ECLA1</strain>
    </source>
</reference>
<protein>
    <submittedName>
        <fullName evidence="1">Uncharacterized protein</fullName>
    </submittedName>
</protein>
<name>A0AAE1DUI0_9GAST</name>